<name>A0A516KN31_9CAUD</name>
<reference evidence="1 2" key="1">
    <citation type="submission" date="2019-06" db="EMBL/GenBank/DDBJ databases">
        <authorList>
            <person name="Hertel R."/>
        </authorList>
    </citation>
    <scope>NUCLEOTIDE SEQUENCE [LARGE SCALE GENOMIC DNA]</scope>
</reference>
<gene>
    <name evidence="1" type="ORF">Goe8_c02360</name>
</gene>
<evidence type="ECO:0000313" key="1">
    <source>
        <dbReference type="EMBL" id="QDP43009.1"/>
    </source>
</evidence>
<keyword evidence="2" id="KW-1185">Reference proteome</keyword>
<sequence length="84" mass="9690">MARNLNSAHTEIESVEYIVGNTTRRLEIGKPTIRGTINRIDVDTLDDVNGYRIKVFTDKDKYTPYKTIFTNFVEIVHSIGKEEK</sequence>
<organism evidence="1 2">
    <name type="scientific">Bacillus phage vB_BmeM-Goe8</name>
    <dbReference type="NCBI Taxonomy" id="2593638"/>
    <lineage>
        <taxon>Viruses</taxon>
        <taxon>Duplodnaviria</taxon>
        <taxon>Heunggongvirae</taxon>
        <taxon>Uroviricota</taxon>
        <taxon>Caudoviricetes</taxon>
        <taxon>Herelleviridae</taxon>
        <taxon>Bastillevirinae</taxon>
        <taxon>Goettingenvirus</taxon>
        <taxon>Goettingenvirus goe8</taxon>
    </lineage>
</organism>
<protein>
    <submittedName>
        <fullName evidence="1">Uncharacterized protein</fullName>
    </submittedName>
</protein>
<accession>A0A516KN31</accession>
<dbReference type="Proteomes" id="UP000317800">
    <property type="component" value="Segment"/>
</dbReference>
<evidence type="ECO:0000313" key="2">
    <source>
        <dbReference type="Proteomes" id="UP000317800"/>
    </source>
</evidence>
<proteinExistence type="predicted"/>
<dbReference type="EMBL" id="MN043729">
    <property type="protein sequence ID" value="QDP43009.1"/>
    <property type="molecule type" value="Genomic_DNA"/>
</dbReference>